<feature type="compositionally biased region" description="Basic and acidic residues" evidence="1">
    <location>
        <begin position="139"/>
        <end position="151"/>
    </location>
</feature>
<proteinExistence type="predicted"/>
<comment type="caution">
    <text evidence="2">The sequence shown here is derived from an EMBL/GenBank/DDBJ whole genome shotgun (WGS) entry which is preliminary data.</text>
</comment>
<gene>
    <name evidence="2" type="ORF">GMARGA_LOCUS25937</name>
</gene>
<reference evidence="2 3" key="1">
    <citation type="submission" date="2021-06" db="EMBL/GenBank/DDBJ databases">
        <authorList>
            <person name="Kallberg Y."/>
            <person name="Tangrot J."/>
            <person name="Rosling A."/>
        </authorList>
    </citation>
    <scope>NUCLEOTIDE SEQUENCE [LARGE SCALE GENOMIC DNA]</scope>
    <source>
        <strain evidence="2 3">120-4 pot B 10/14</strain>
    </source>
</reference>
<dbReference type="Proteomes" id="UP000789901">
    <property type="component" value="Unassembled WGS sequence"/>
</dbReference>
<organism evidence="2 3">
    <name type="scientific">Gigaspora margarita</name>
    <dbReference type="NCBI Taxonomy" id="4874"/>
    <lineage>
        <taxon>Eukaryota</taxon>
        <taxon>Fungi</taxon>
        <taxon>Fungi incertae sedis</taxon>
        <taxon>Mucoromycota</taxon>
        <taxon>Glomeromycotina</taxon>
        <taxon>Glomeromycetes</taxon>
        <taxon>Diversisporales</taxon>
        <taxon>Gigasporaceae</taxon>
        <taxon>Gigaspora</taxon>
    </lineage>
</organism>
<evidence type="ECO:0000256" key="1">
    <source>
        <dbReference type="SAM" id="MobiDB-lite"/>
    </source>
</evidence>
<evidence type="ECO:0000313" key="2">
    <source>
        <dbReference type="EMBL" id="CAG8814017.1"/>
    </source>
</evidence>
<accession>A0ABN7W3L8</accession>
<dbReference type="EMBL" id="CAJVQB010029410">
    <property type="protein sequence ID" value="CAG8814017.1"/>
    <property type="molecule type" value="Genomic_DNA"/>
</dbReference>
<feature type="non-terminal residue" evidence="2">
    <location>
        <position position="162"/>
    </location>
</feature>
<evidence type="ECO:0000313" key="3">
    <source>
        <dbReference type="Proteomes" id="UP000789901"/>
    </source>
</evidence>
<sequence>MTHYAPAPTPELANTGMNMSITETQTQATIEFPNKKINQVTMGLNLDTNSSKIEMIDPTENGLTSLQVTKAGALNPEVNTSRDEIDTLDSTSNTVTQYQESYPPEMTTKDILPGNAKWLSSEGFTPVVNKRLTGSKKNKLTDKSRSHDVENRLFPYGKKGRG</sequence>
<name>A0ABN7W3L8_GIGMA</name>
<feature type="region of interest" description="Disordered" evidence="1">
    <location>
        <begin position="135"/>
        <end position="162"/>
    </location>
</feature>
<protein>
    <submittedName>
        <fullName evidence="2">9887_t:CDS:1</fullName>
    </submittedName>
</protein>
<keyword evidence="3" id="KW-1185">Reference proteome</keyword>